<gene>
    <name evidence="2" type="ORF">POVWA1_083270</name>
    <name evidence="1" type="ORF">POVWA2_066450</name>
</gene>
<accession>A0A1A9AEX1</accession>
<dbReference type="Proteomes" id="UP000078555">
    <property type="component" value="Unassembled WGS sequence"/>
</dbReference>
<dbReference type="AlphaFoldDB" id="A0A1A9AEX1"/>
<evidence type="ECO:0000313" key="2">
    <source>
        <dbReference type="EMBL" id="SBT57710.1"/>
    </source>
</evidence>
<name>A0A1A9AEX1_PLAOA</name>
<dbReference type="EMBL" id="FLRD01001619">
    <property type="protein sequence ID" value="SBT57710.1"/>
    <property type="molecule type" value="Genomic_DNA"/>
</dbReference>
<reference evidence="3 4" key="1">
    <citation type="submission" date="2016-05" db="EMBL/GenBank/DDBJ databases">
        <authorList>
            <person name="Naeem Raeece"/>
        </authorList>
    </citation>
    <scope>NUCLEOTIDE SEQUENCE [LARGE SCALE GENOMIC DNA]</scope>
</reference>
<dbReference type="Proteomes" id="UP000078550">
    <property type="component" value="Unassembled WGS sequence"/>
</dbReference>
<evidence type="ECO:0000313" key="1">
    <source>
        <dbReference type="EMBL" id="SBT55073.1"/>
    </source>
</evidence>
<reference evidence="1" key="2">
    <citation type="submission" date="2016-05" db="EMBL/GenBank/DDBJ databases">
        <authorList>
            <person name="Lavstsen T."/>
            <person name="Jespersen J.S."/>
        </authorList>
    </citation>
    <scope>NUCLEOTIDE SEQUENCE [LARGE SCALE GENOMIC DNA]</scope>
</reference>
<proteinExistence type="predicted"/>
<organism evidence="1 3">
    <name type="scientific">Plasmodium ovale wallikeri</name>
    <dbReference type="NCBI Taxonomy" id="864142"/>
    <lineage>
        <taxon>Eukaryota</taxon>
        <taxon>Sar</taxon>
        <taxon>Alveolata</taxon>
        <taxon>Apicomplexa</taxon>
        <taxon>Aconoidasida</taxon>
        <taxon>Haemosporida</taxon>
        <taxon>Plasmodiidae</taxon>
        <taxon>Plasmodium</taxon>
        <taxon>Plasmodium (Plasmodium)</taxon>
    </lineage>
</organism>
<sequence length="490" mass="58876">MTPAEPDYDIFEYLEEYLQKEDLIKPNDDTYNTIFCFKPSDLPFMSKHNVMNICKNFVIFFEKLKDAYHQDTTKYSKYREYLNYWLTYKLVSIAFPDKDKPKFYEFIRNNYNIFSPDGELYDKIYQIQDSNFNNIYVLYELYRLYHELEDNNLNKCKNFYEKCIKNYNSALHKCYFDDPKLCNPLEKFKHFYDGIRSSILHKCVKKGLPILPKFVKPEPSNGMKFMDKIAYYLYQLSSKKTEDTLSIISNTKYHNLIKLFSFNYNMPLYADEQEKRKDMMNILYEFIKFCKENNTITFLYSLLIRNFFNVFHQREKSNVSFINSFIKEFFENFYNDNKFEYEQIYEKCFTDKTYPSYCTVYNECNKLLRADLYSIKDNIQEHLVYKETRTEELTPQVLSKEVPLLIKEEENATSSTTPINVGVGVGALFTLSFLYKFTPLGSWVNRTFLGRENTVYNYEEENDQDFFDYNSGFDNYISENETFNVAYGSS</sequence>
<protein>
    <submittedName>
        <fullName evidence="1">PIR Superfamily Protein</fullName>
    </submittedName>
</protein>
<evidence type="ECO:0000313" key="3">
    <source>
        <dbReference type="Proteomes" id="UP000078550"/>
    </source>
</evidence>
<evidence type="ECO:0000313" key="4">
    <source>
        <dbReference type="Proteomes" id="UP000078555"/>
    </source>
</evidence>
<keyword evidence="4" id="KW-1185">Reference proteome</keyword>
<dbReference type="EMBL" id="FLRE01000705">
    <property type="protein sequence ID" value="SBT55073.1"/>
    <property type="molecule type" value="Genomic_DNA"/>
</dbReference>